<dbReference type="InterPro" id="IPR039852">
    <property type="entry name" value="CAND1/CAND2"/>
</dbReference>
<evidence type="ECO:0000259" key="8">
    <source>
        <dbReference type="Pfam" id="PF08623"/>
    </source>
</evidence>
<dbReference type="Pfam" id="PF25782">
    <property type="entry name" value="TPR_CAND1"/>
    <property type="match status" value="1"/>
</dbReference>
<evidence type="ECO:0000256" key="4">
    <source>
        <dbReference type="ARBA" id="ARBA00022786"/>
    </source>
</evidence>
<feature type="region of interest" description="Disordered" evidence="7">
    <location>
        <begin position="315"/>
        <end position="343"/>
    </location>
</feature>
<protein>
    <recommendedName>
        <fullName evidence="8">TATA-binding protein interacting (TIP20) domain-containing protein</fullName>
    </recommendedName>
</protein>
<dbReference type="EMBL" id="JAHKSW010000019">
    <property type="protein sequence ID" value="KAG7320386.1"/>
    <property type="molecule type" value="Genomic_DNA"/>
</dbReference>
<evidence type="ECO:0000256" key="1">
    <source>
        <dbReference type="ARBA" id="ARBA00004123"/>
    </source>
</evidence>
<keyword evidence="3" id="KW-0677">Repeat</keyword>
<feature type="region of interest" description="Disordered" evidence="7">
    <location>
        <begin position="1412"/>
        <end position="1432"/>
    </location>
</feature>
<reference evidence="9 10" key="1">
    <citation type="submission" date="2021-06" db="EMBL/GenBank/DDBJ databases">
        <title>Chromosome-level genome assembly of the red-tail catfish (Hemibagrus wyckioides).</title>
        <authorList>
            <person name="Shao F."/>
        </authorList>
    </citation>
    <scope>NUCLEOTIDE SEQUENCE [LARGE SCALE GENOMIC DNA]</scope>
    <source>
        <strain evidence="9">EC202008001</strain>
        <tissue evidence="9">Blood</tissue>
    </source>
</reference>
<accession>A0A9D3NCT9</accession>
<organism evidence="9 10">
    <name type="scientific">Hemibagrus wyckioides</name>
    <dbReference type="NCBI Taxonomy" id="337641"/>
    <lineage>
        <taxon>Eukaryota</taxon>
        <taxon>Metazoa</taxon>
        <taxon>Chordata</taxon>
        <taxon>Craniata</taxon>
        <taxon>Vertebrata</taxon>
        <taxon>Euteleostomi</taxon>
        <taxon>Actinopterygii</taxon>
        <taxon>Neopterygii</taxon>
        <taxon>Teleostei</taxon>
        <taxon>Ostariophysi</taxon>
        <taxon>Siluriformes</taxon>
        <taxon>Bagridae</taxon>
        <taxon>Hemibagrus</taxon>
    </lineage>
</organism>
<dbReference type="InterPro" id="IPR011989">
    <property type="entry name" value="ARM-like"/>
</dbReference>
<dbReference type="OrthoDB" id="6260732at2759"/>
<dbReference type="InterPro" id="IPR016024">
    <property type="entry name" value="ARM-type_fold"/>
</dbReference>
<evidence type="ECO:0000256" key="2">
    <source>
        <dbReference type="ARBA" id="ARBA00007657"/>
    </source>
</evidence>
<dbReference type="PANTHER" id="PTHR12696">
    <property type="entry name" value="TIP120"/>
    <property type="match status" value="1"/>
</dbReference>
<keyword evidence="6" id="KW-0539">Nucleus</keyword>
<evidence type="ECO:0000313" key="10">
    <source>
        <dbReference type="Proteomes" id="UP000824219"/>
    </source>
</evidence>
<evidence type="ECO:0000256" key="6">
    <source>
        <dbReference type="ARBA" id="ARBA00023242"/>
    </source>
</evidence>
<dbReference type="SUPFAM" id="SSF48371">
    <property type="entry name" value="ARM repeat"/>
    <property type="match status" value="1"/>
</dbReference>
<dbReference type="GO" id="GO:0005634">
    <property type="term" value="C:nucleus"/>
    <property type="evidence" value="ECO:0007669"/>
    <property type="project" value="UniProtKB-SubCell"/>
</dbReference>
<dbReference type="Pfam" id="PF08623">
    <property type="entry name" value="TIP120"/>
    <property type="match status" value="1"/>
</dbReference>
<keyword evidence="10" id="KW-1185">Reference proteome</keyword>
<dbReference type="InterPro" id="IPR013932">
    <property type="entry name" value="TATA-bd_TIP120"/>
</dbReference>
<feature type="region of interest" description="Disordered" evidence="7">
    <location>
        <begin position="1337"/>
        <end position="1361"/>
    </location>
</feature>
<dbReference type="Proteomes" id="UP000824219">
    <property type="component" value="Linkage Group LG19"/>
</dbReference>
<evidence type="ECO:0000256" key="3">
    <source>
        <dbReference type="ARBA" id="ARBA00022737"/>
    </source>
</evidence>
<comment type="subcellular location">
    <subcellularLocation>
        <location evidence="1">Nucleus</location>
    </subcellularLocation>
</comment>
<feature type="region of interest" description="Disordered" evidence="7">
    <location>
        <begin position="1268"/>
        <end position="1291"/>
    </location>
</feature>
<name>A0A9D3NCT9_9TELE</name>
<gene>
    <name evidence="9" type="ORF">KOW79_016239</name>
</gene>
<keyword evidence="5" id="KW-0007">Acetylation</keyword>
<dbReference type="FunFam" id="1.25.10.10:FF:000047">
    <property type="entry name" value="Cullin-associated NEDD8-dissociated protein 1"/>
    <property type="match status" value="1"/>
</dbReference>
<sequence length="1615" mass="178920">MASASYHISNLLEKMTSSDKDFRFMATNDLMSELQKDSIKLDDDSERKVVKMILKLLEDKNGEVQNLAVKCLGPLVSKVKEYQVETIVDTLCTNMLSDKEQLRDISSIGLKTVIGELPPASSGSALAASVCKKITGRLTSAIAKQEDVSVQLEALDIMADMLCRQGGLLVNFHPSILSCLLPQLTSPRLAVRKRTIIALGHLVMSCGNLVFVDLIEHLLSELSRNDSMSTTRTYIQCIAAISRQAGHRIGEYLEKIIPLVVKFCNIDDDELREYCIQAFESFVRRCPKEVYPHVPTIINICLKYLTYDPNYNYDDEDEDENAMDADGVDEDYQGSDDEYSDDDDMSWKVRRAAAKCLDAVVSTRHEMLPEFYRTVSPALIARFKEREENVKADVFHAYLSLLKQTRPAQSWLCDPDAMEQGETPLTMLQSQVPMIVKALHKQMKEKSVKTRQCCFNMLTELVNVLPGALTQHIPVLVPGIIFSLNDKSSSSNLKIDALSCLYVILCNHQPQVFHPHVQALVPPVVACVGDPFYKITSEALLVTQQLVRVIRPLDQSDAFDASPYISDLFACTIKRLKAADIDQEVKERAISCMGQIICNLGDSLGADLPGTLCIFLERLRNEITRLTTVKALTLIAGSPLKIDLRPILADAVPILASFLRKNQRALKLSTLAALDILVKNYSDSVTPAMIDAVLDELPPLISESDMHVSQMAISFLTTLARVHPDSLAKISGSILSELIALVRSPLLQGGALGAMLEFFQALVATGTASLGYMDLLRMLTSPVYAQSASLTHKQSYYSIAKCVAALTRACPKEGPAVVGQFIQDVKNSRSTDSIRLLALLSLGEVGHHVDLSGQPELKTVILDAFSSASEEVKSAASYALGSISVGNLPEYLPFVLQEISGQPKRQYLLLHSLKEIISSASVGGLKPYVESVWSLLLKHCECTEEGTRNVVAECLGKLTLIDPETLLPRLKGYLLSGSSYARSSVVTAVKFTISDHPQTIDPLLKNCIGDFLKTLEDPDLNVRRVALVTFNSAAHNKPSLIRDLLDTVLPHLYNETKVRKELIREVEMGPFKHTVDDGLDIRKAAFECMYTLLDSCLDRLDIFEFLNHVEDGLKDHYDIKMLTFLMLARLSTLCPSAVLQRLDRLVEPLRATCTTKVKANSVKQEFEKQDELKRSAMRAVAALLTIPEAEKSPLMSEFQSQISSNPELAAIFDSIQRDSSSANMESMDTKAAANQKPRRFGDSKLYCYARAARVTSVLQHKVTPSEVKSAHSVSSKGNVQQREWASQINTQSRRRLQTGLLRKRKDVTARLPHLINEAHQDEDDNDDIQSLKSLPTVMNTLTPDPKVNRSHTSRKGQGVSDSSLPLLLTSKCTLVVKGTGCTRTRGFLPAIKSTVLERPPCRAGCRPDNVEIDSTRHPHPVSHPRYAPLSESRPPEKAWTIKASCQHLPSSSSNKVSLGSRITFQSPVVQGVYPITPDLMKESRHNVQDCRPLRPVLKRAQVLNQGALHCLLEKSYLPCSNNPHLLEPFSGFEAHLCHQLLNSPLPRRAALPHVNSHHLLQLEAMLPVPQGLGSSLMQRTVELCNPQGRQLPSITMTCPTPSPKHLHNTENRHVA</sequence>
<evidence type="ECO:0000313" key="9">
    <source>
        <dbReference type="EMBL" id="KAG7320386.1"/>
    </source>
</evidence>
<proteinExistence type="inferred from homology"/>
<keyword evidence="4" id="KW-0833">Ubl conjugation pathway</keyword>
<evidence type="ECO:0000256" key="5">
    <source>
        <dbReference type="ARBA" id="ARBA00022990"/>
    </source>
</evidence>
<feature type="domain" description="TATA-binding protein interacting (TIP20)" evidence="8">
    <location>
        <begin position="1040"/>
        <end position="1202"/>
    </location>
</feature>
<dbReference type="Pfam" id="PF13513">
    <property type="entry name" value="HEAT_EZ"/>
    <property type="match status" value="1"/>
</dbReference>
<evidence type="ECO:0000256" key="7">
    <source>
        <dbReference type="SAM" id="MobiDB-lite"/>
    </source>
</evidence>
<feature type="compositionally biased region" description="Polar residues" evidence="7">
    <location>
        <begin position="1271"/>
        <end position="1291"/>
    </location>
</feature>
<dbReference type="GO" id="GO:0010265">
    <property type="term" value="P:SCF complex assembly"/>
    <property type="evidence" value="ECO:0007669"/>
    <property type="project" value="InterPro"/>
</dbReference>
<comment type="caution">
    <text evidence="9">The sequence shown here is derived from an EMBL/GenBank/DDBJ whole genome shotgun (WGS) entry which is preliminary data.</text>
</comment>
<comment type="similarity">
    <text evidence="2">Belongs to the CAND family.</text>
</comment>
<dbReference type="Gene3D" id="1.25.10.10">
    <property type="entry name" value="Leucine-rich Repeat Variant"/>
    <property type="match status" value="1"/>
</dbReference>